<evidence type="ECO:0008006" key="4">
    <source>
        <dbReference type="Google" id="ProtNLM"/>
    </source>
</evidence>
<keyword evidence="1" id="KW-0472">Membrane</keyword>
<evidence type="ECO:0000313" key="3">
    <source>
        <dbReference type="Proteomes" id="UP001595705"/>
    </source>
</evidence>
<feature type="transmembrane region" description="Helical" evidence="1">
    <location>
        <begin position="77"/>
        <end position="98"/>
    </location>
</feature>
<dbReference type="RefSeq" id="WP_386745329.1">
    <property type="nucleotide sequence ID" value="NZ_JBHRYA010000012.1"/>
</dbReference>
<feature type="transmembrane region" description="Helical" evidence="1">
    <location>
        <begin position="132"/>
        <end position="153"/>
    </location>
</feature>
<accession>A0ABV7XQL9</accession>
<keyword evidence="1" id="KW-0812">Transmembrane</keyword>
<feature type="transmembrane region" description="Helical" evidence="1">
    <location>
        <begin position="165"/>
        <end position="184"/>
    </location>
</feature>
<evidence type="ECO:0000313" key="2">
    <source>
        <dbReference type="EMBL" id="MFC3717399.1"/>
    </source>
</evidence>
<dbReference type="EMBL" id="JBHRYA010000012">
    <property type="protein sequence ID" value="MFC3717399.1"/>
    <property type="molecule type" value="Genomic_DNA"/>
</dbReference>
<sequence length="223" mass="25454">MDSTMELDELKQAWQSLDRQLQQQKRINLELLTETRMRKAKAGLRWLQALAVGQIAVGLAVTVFCASFWSSHMREPALLLSGIVLHAYGVAMIITGVMEMLLLVRTDYAAQIVTIQKYLALLRQWRIRTKRWFGLAQWILWIPVTLVMLEYLIGFDLWAHSPATVGGFLAAGVAGLLFTLWLMFWSPRALRRRVGDYIDDNSTGSLLRRAQATLDEIASFERD</sequence>
<name>A0ABV7XQL9_9GAMM</name>
<dbReference type="Proteomes" id="UP001595705">
    <property type="component" value="Unassembled WGS sequence"/>
</dbReference>
<keyword evidence="3" id="KW-1185">Reference proteome</keyword>
<comment type="caution">
    <text evidence="2">The sequence shown here is derived from an EMBL/GenBank/DDBJ whole genome shotgun (WGS) entry which is preliminary data.</text>
</comment>
<organism evidence="2 3">
    <name type="scientific">Luteimonas soli</name>
    <dbReference type="NCBI Taxonomy" id="1648966"/>
    <lineage>
        <taxon>Bacteria</taxon>
        <taxon>Pseudomonadati</taxon>
        <taxon>Pseudomonadota</taxon>
        <taxon>Gammaproteobacteria</taxon>
        <taxon>Lysobacterales</taxon>
        <taxon>Lysobacteraceae</taxon>
        <taxon>Luteimonas</taxon>
    </lineage>
</organism>
<feature type="transmembrane region" description="Helical" evidence="1">
    <location>
        <begin position="46"/>
        <end position="71"/>
    </location>
</feature>
<reference evidence="3" key="1">
    <citation type="journal article" date="2019" name="Int. J. Syst. Evol. Microbiol.">
        <title>The Global Catalogue of Microorganisms (GCM) 10K type strain sequencing project: providing services to taxonomists for standard genome sequencing and annotation.</title>
        <authorList>
            <consortium name="The Broad Institute Genomics Platform"/>
            <consortium name="The Broad Institute Genome Sequencing Center for Infectious Disease"/>
            <person name="Wu L."/>
            <person name="Ma J."/>
        </authorList>
    </citation>
    <scope>NUCLEOTIDE SEQUENCE [LARGE SCALE GENOMIC DNA]</scope>
    <source>
        <strain evidence="3">KCTC 42441</strain>
    </source>
</reference>
<keyword evidence="1" id="KW-1133">Transmembrane helix</keyword>
<protein>
    <recommendedName>
        <fullName evidence="4">Serine/threonine protein kinase</fullName>
    </recommendedName>
</protein>
<evidence type="ECO:0000256" key="1">
    <source>
        <dbReference type="SAM" id="Phobius"/>
    </source>
</evidence>
<gene>
    <name evidence="2" type="ORF">ACFONC_14705</name>
</gene>
<proteinExistence type="predicted"/>